<dbReference type="Gene3D" id="1.10.287.1130">
    <property type="entry name" value="CytochromE C oxidase copper chaperone"/>
    <property type="match status" value="1"/>
</dbReference>
<evidence type="ECO:0008006" key="4">
    <source>
        <dbReference type="Google" id="ProtNLM"/>
    </source>
</evidence>
<dbReference type="AlphaFoldDB" id="A0A0Q3QPH5"/>
<evidence type="ECO:0000313" key="3">
    <source>
        <dbReference type="Proteomes" id="UP000008810"/>
    </source>
</evidence>
<proteinExistence type="predicted"/>
<dbReference type="RefSeq" id="XP_003565770.1">
    <property type="nucleotide sequence ID" value="XM_003565722.4"/>
</dbReference>
<dbReference type="OrthoDB" id="13601at2759"/>
<reference evidence="1 2" key="1">
    <citation type="journal article" date="2010" name="Nature">
        <title>Genome sequencing and analysis of the model grass Brachypodium distachyon.</title>
        <authorList>
            <consortium name="International Brachypodium Initiative"/>
        </authorList>
    </citation>
    <scope>NUCLEOTIDE SEQUENCE [LARGE SCALE GENOMIC DNA]</scope>
    <source>
        <strain evidence="1 2">Bd21</strain>
    </source>
</reference>
<name>A0A0Q3QPH5_BRADI</name>
<dbReference type="Gramene" id="KQK03362">
    <property type="protein sequence ID" value="KQK03362"/>
    <property type="gene ID" value="BRADI_2g07380v3"/>
</dbReference>
<gene>
    <name evidence="2" type="primary">LOC100830920</name>
    <name evidence="1" type="ORF">BRADI_2g07380v3</name>
</gene>
<dbReference type="EnsemblPlants" id="KQK03362">
    <property type="protein sequence ID" value="KQK03362"/>
    <property type="gene ID" value="BRADI_2g07380v3"/>
</dbReference>
<protein>
    <recommendedName>
        <fullName evidence="4">CHCH domain-containing protein</fullName>
    </recommendedName>
</protein>
<reference evidence="2" key="3">
    <citation type="submission" date="2018-08" db="UniProtKB">
        <authorList>
            <consortium name="EnsemblPlants"/>
        </authorList>
    </citation>
    <scope>IDENTIFICATION</scope>
    <source>
        <strain evidence="2">cv. Bd21</strain>
    </source>
</reference>
<dbReference type="FunCoup" id="A0A0Q3QPH5">
    <property type="interactions" value="52"/>
</dbReference>
<dbReference type="PROSITE" id="PS51808">
    <property type="entry name" value="CHCH"/>
    <property type="match status" value="1"/>
</dbReference>
<sequence>METEATTPRPVCAQEALGLLNCAAENPYDREKCLSLLDALRVCIRQKRVKKFSLAEASSTGTTEAPKSK</sequence>
<evidence type="ECO:0000313" key="2">
    <source>
        <dbReference type="EnsemblPlants" id="KQK03362"/>
    </source>
</evidence>
<dbReference type="InterPro" id="IPR009069">
    <property type="entry name" value="Cys_alpha_HP_mot_SF"/>
</dbReference>
<dbReference type="GeneID" id="100830920"/>
<organism evidence="1">
    <name type="scientific">Brachypodium distachyon</name>
    <name type="common">Purple false brome</name>
    <name type="synonym">Trachynia distachya</name>
    <dbReference type="NCBI Taxonomy" id="15368"/>
    <lineage>
        <taxon>Eukaryota</taxon>
        <taxon>Viridiplantae</taxon>
        <taxon>Streptophyta</taxon>
        <taxon>Embryophyta</taxon>
        <taxon>Tracheophyta</taxon>
        <taxon>Spermatophyta</taxon>
        <taxon>Magnoliopsida</taxon>
        <taxon>Liliopsida</taxon>
        <taxon>Poales</taxon>
        <taxon>Poaceae</taxon>
        <taxon>BOP clade</taxon>
        <taxon>Pooideae</taxon>
        <taxon>Stipodae</taxon>
        <taxon>Brachypodieae</taxon>
        <taxon>Brachypodium</taxon>
    </lineage>
</organism>
<accession>A0A0Q3QPH5</accession>
<dbReference type="PANTHER" id="PTHR37750:SF1">
    <property type="entry name" value="COX19-LIKE CHCH FAMILY PROTEIN"/>
    <property type="match status" value="1"/>
</dbReference>
<keyword evidence="3" id="KW-1185">Reference proteome</keyword>
<dbReference type="SUPFAM" id="SSF47072">
    <property type="entry name" value="Cysteine alpha-hairpin motif"/>
    <property type="match status" value="1"/>
</dbReference>
<dbReference type="EMBL" id="CM000881">
    <property type="protein sequence ID" value="KQK03362.1"/>
    <property type="molecule type" value="Genomic_DNA"/>
</dbReference>
<evidence type="ECO:0000313" key="1">
    <source>
        <dbReference type="EMBL" id="KQK03362.1"/>
    </source>
</evidence>
<dbReference type="ExpressionAtlas" id="A0A0Q3QPH5">
    <property type="expression patterns" value="baseline"/>
</dbReference>
<dbReference type="PANTHER" id="PTHR37750">
    <property type="entry name" value="COX19-LIKE CHCH FAMILY PROTEIN"/>
    <property type="match status" value="1"/>
</dbReference>
<dbReference type="Proteomes" id="UP000008810">
    <property type="component" value="Chromosome 2"/>
</dbReference>
<dbReference type="KEGG" id="bdi:100830920"/>
<reference evidence="1" key="2">
    <citation type="submission" date="2017-06" db="EMBL/GenBank/DDBJ databases">
        <title>WGS assembly of Brachypodium distachyon.</title>
        <authorList>
            <consortium name="The International Brachypodium Initiative"/>
            <person name="Lucas S."/>
            <person name="Harmon-Smith M."/>
            <person name="Lail K."/>
            <person name="Tice H."/>
            <person name="Grimwood J."/>
            <person name="Bruce D."/>
            <person name="Barry K."/>
            <person name="Shu S."/>
            <person name="Lindquist E."/>
            <person name="Wang M."/>
            <person name="Pitluck S."/>
            <person name="Vogel J.P."/>
            <person name="Garvin D.F."/>
            <person name="Mockler T.C."/>
            <person name="Schmutz J."/>
            <person name="Rokhsar D."/>
            <person name="Bevan M.W."/>
        </authorList>
    </citation>
    <scope>NUCLEOTIDE SEQUENCE</scope>
    <source>
        <strain evidence="1">Bd21</strain>
    </source>
</reference>